<dbReference type="GO" id="GO:0005506">
    <property type="term" value="F:iron ion binding"/>
    <property type="evidence" value="ECO:0007669"/>
    <property type="project" value="InterPro"/>
</dbReference>
<evidence type="ECO:0000256" key="4">
    <source>
        <dbReference type="ARBA" id="ARBA00068222"/>
    </source>
</evidence>
<proteinExistence type="predicted"/>
<feature type="binding site" description="axial binding residue" evidence="6">
    <location>
        <position position="451"/>
    </location>
    <ligand>
        <name>heme</name>
        <dbReference type="ChEBI" id="CHEBI:30413"/>
    </ligand>
    <ligandPart>
        <name>Fe</name>
        <dbReference type="ChEBI" id="CHEBI:18248"/>
    </ligandPart>
</feature>
<evidence type="ECO:0000313" key="8">
    <source>
        <dbReference type="Proteomes" id="UP000250140"/>
    </source>
</evidence>
<dbReference type="InterPro" id="IPR050121">
    <property type="entry name" value="Cytochrome_P450_monoxygenase"/>
</dbReference>
<keyword evidence="8" id="KW-1185">Reference proteome</keyword>
<keyword evidence="6" id="KW-0349">Heme</keyword>
<dbReference type="InterPro" id="IPR002401">
    <property type="entry name" value="Cyt_P450_E_grp-I"/>
</dbReference>
<dbReference type="FunFam" id="1.10.630.10:FF:000076">
    <property type="entry name" value="Cytochrome P450 monooxygenase"/>
    <property type="match status" value="1"/>
</dbReference>
<dbReference type="EMBL" id="KV750247">
    <property type="protein sequence ID" value="OCL05628.1"/>
    <property type="molecule type" value="Genomic_DNA"/>
</dbReference>
<evidence type="ECO:0000256" key="2">
    <source>
        <dbReference type="ARBA" id="ARBA00023026"/>
    </source>
</evidence>
<reference evidence="7 8" key="1">
    <citation type="journal article" date="2016" name="Nat. Commun.">
        <title>Ectomycorrhizal ecology is imprinted in the genome of the dominant symbiotic fungus Cenococcum geophilum.</title>
        <authorList>
            <consortium name="DOE Joint Genome Institute"/>
            <person name="Peter M."/>
            <person name="Kohler A."/>
            <person name="Ohm R.A."/>
            <person name="Kuo A."/>
            <person name="Krutzmann J."/>
            <person name="Morin E."/>
            <person name="Arend M."/>
            <person name="Barry K.W."/>
            <person name="Binder M."/>
            <person name="Choi C."/>
            <person name="Clum A."/>
            <person name="Copeland A."/>
            <person name="Grisel N."/>
            <person name="Haridas S."/>
            <person name="Kipfer T."/>
            <person name="LaButti K."/>
            <person name="Lindquist E."/>
            <person name="Lipzen A."/>
            <person name="Maire R."/>
            <person name="Meier B."/>
            <person name="Mihaltcheva S."/>
            <person name="Molinier V."/>
            <person name="Murat C."/>
            <person name="Poggeler S."/>
            <person name="Quandt C.A."/>
            <person name="Sperisen C."/>
            <person name="Tritt A."/>
            <person name="Tisserant E."/>
            <person name="Crous P.W."/>
            <person name="Henrissat B."/>
            <person name="Nehls U."/>
            <person name="Egli S."/>
            <person name="Spatafora J.W."/>
            <person name="Grigoriev I.V."/>
            <person name="Martin F.M."/>
        </authorList>
    </citation>
    <scope>NUCLEOTIDE SEQUENCE [LARGE SCALE GENOMIC DNA]</scope>
    <source>
        <strain evidence="7 8">CBS 207.34</strain>
    </source>
</reference>
<keyword evidence="6" id="KW-0479">Metal-binding</keyword>
<dbReference type="InterPro" id="IPR001128">
    <property type="entry name" value="Cyt_P450"/>
</dbReference>
<evidence type="ECO:0000256" key="5">
    <source>
        <dbReference type="ARBA" id="ARBA00079990"/>
    </source>
</evidence>
<dbReference type="PANTHER" id="PTHR24305">
    <property type="entry name" value="CYTOCHROME P450"/>
    <property type="match status" value="1"/>
</dbReference>
<dbReference type="GO" id="GO:0016705">
    <property type="term" value="F:oxidoreductase activity, acting on paired donors, with incorporation or reduction of molecular oxygen"/>
    <property type="evidence" value="ECO:0007669"/>
    <property type="project" value="InterPro"/>
</dbReference>
<dbReference type="Gene3D" id="1.10.630.10">
    <property type="entry name" value="Cytochrome P450"/>
    <property type="match status" value="1"/>
</dbReference>
<dbReference type="CDD" id="cd11060">
    <property type="entry name" value="CYP57A1-like"/>
    <property type="match status" value="1"/>
</dbReference>
<evidence type="ECO:0000313" key="7">
    <source>
        <dbReference type="EMBL" id="OCL05628.1"/>
    </source>
</evidence>
<dbReference type="GO" id="GO:0020037">
    <property type="term" value="F:heme binding"/>
    <property type="evidence" value="ECO:0007669"/>
    <property type="project" value="InterPro"/>
</dbReference>
<keyword evidence="6" id="KW-0408">Iron</keyword>
<dbReference type="Proteomes" id="UP000250140">
    <property type="component" value="Unassembled WGS sequence"/>
</dbReference>
<dbReference type="PRINTS" id="PR00463">
    <property type="entry name" value="EP450I"/>
</dbReference>
<keyword evidence="2" id="KW-0843">Virulence</keyword>
<dbReference type="PANTHER" id="PTHR24305:SF168">
    <property type="entry name" value="P450, PUTATIVE (EUROFUNG)-RELATED"/>
    <property type="match status" value="1"/>
</dbReference>
<protein>
    <recommendedName>
        <fullName evidence="4">Cytochrome P450 monooxygenase ABA1</fullName>
    </recommendedName>
    <alternativeName>
        <fullName evidence="5">Abscisic acid biosynthesis protein 1</fullName>
    </alternativeName>
    <alternativeName>
        <fullName evidence="3">Cytochrome P450 monooxygenase aba1</fullName>
    </alternativeName>
</protein>
<comment type="cofactor">
    <cofactor evidence="6">
        <name>heme</name>
        <dbReference type="ChEBI" id="CHEBI:30413"/>
    </cofactor>
</comment>
<evidence type="ECO:0000256" key="3">
    <source>
        <dbReference type="ARBA" id="ARBA00067672"/>
    </source>
</evidence>
<dbReference type="InterPro" id="IPR036396">
    <property type="entry name" value="Cyt_P450_sf"/>
</dbReference>
<comment type="pathway">
    <text evidence="1">Hormone biosynthesis.</text>
</comment>
<dbReference type="PRINTS" id="PR00385">
    <property type="entry name" value="P450"/>
</dbReference>
<dbReference type="SUPFAM" id="SSF48264">
    <property type="entry name" value="Cytochrome P450"/>
    <property type="match status" value="1"/>
</dbReference>
<name>A0A8E2JQC7_9PEZI</name>
<evidence type="ECO:0000256" key="6">
    <source>
        <dbReference type="PIRSR" id="PIRSR602401-1"/>
    </source>
</evidence>
<dbReference type="AlphaFoldDB" id="A0A8E2JQC7"/>
<gene>
    <name evidence="7" type="ORF">AOQ84DRAFT_94298</name>
</gene>
<accession>A0A8E2JQC7</accession>
<dbReference type="OrthoDB" id="3934656at2759"/>
<dbReference type="Pfam" id="PF00067">
    <property type="entry name" value="p450"/>
    <property type="match status" value="1"/>
</dbReference>
<evidence type="ECO:0000256" key="1">
    <source>
        <dbReference type="ARBA" id="ARBA00004972"/>
    </source>
</evidence>
<organism evidence="7 8">
    <name type="scientific">Glonium stellatum</name>
    <dbReference type="NCBI Taxonomy" id="574774"/>
    <lineage>
        <taxon>Eukaryota</taxon>
        <taxon>Fungi</taxon>
        <taxon>Dikarya</taxon>
        <taxon>Ascomycota</taxon>
        <taxon>Pezizomycotina</taxon>
        <taxon>Dothideomycetes</taxon>
        <taxon>Pleosporomycetidae</taxon>
        <taxon>Gloniales</taxon>
        <taxon>Gloniaceae</taxon>
        <taxon>Glonium</taxon>
    </lineage>
</organism>
<dbReference type="GO" id="GO:0004497">
    <property type="term" value="F:monooxygenase activity"/>
    <property type="evidence" value="ECO:0007669"/>
    <property type="project" value="InterPro"/>
</dbReference>
<sequence length="506" mass="56908">MPHLGGVDLEYWHLAVLALLAYAVRLYAQYFRLSDFKGPRTTGFSSLWLINAVRGQQTHLAYASVNEKFGSVARIGPNDLITSSPELLWRINGVRSTYTKSEWYLGSRIQPGHDNIFSGIDEDHHTKRRAQMAAGYSGKENPGLENDIDTHIVNWIYLIKRKYMTTPESFKPMDLARKAQFFTLDVITKIAFGEAFGDLIHDEDMYKYVQSTEEMLEVIILAGVVPAFKYMFTVEWLGNLVFPTDKASTGIGKLIGIAKELIGKRFGPKAVHRQDMIGSFIQHGLERDELVSESLLQILAGSDTSATSIRATMLYLMSHPRIYRKLQAEIDAAVKAGKASSPVIKASEAAELPYLQAVIKEGMRIWPAVTGLLSKVVPPEGDTVEIDGKKMYLPGGTNVGYCAWGIHRNKDVFGEDADVFRPERWLEASGENLAHMTKTAELVWGWGKYQCLGRPIAMIELNKVFFELLRNFDFSLVDPTKPWNSCNVGLWKQSQLWVEVTERSAM</sequence>